<protein>
    <submittedName>
        <fullName evidence="1">Uncharacterized protein</fullName>
    </submittedName>
</protein>
<accession>A0A8X6Q4Q5</accession>
<evidence type="ECO:0000313" key="1">
    <source>
        <dbReference type="EMBL" id="GFT96120.1"/>
    </source>
</evidence>
<dbReference type="Proteomes" id="UP000887013">
    <property type="component" value="Unassembled WGS sequence"/>
</dbReference>
<name>A0A8X6Q4Q5_NEPPI</name>
<keyword evidence="2" id="KW-1185">Reference proteome</keyword>
<dbReference type="AlphaFoldDB" id="A0A8X6Q4Q5"/>
<comment type="caution">
    <text evidence="1">The sequence shown here is derived from an EMBL/GenBank/DDBJ whole genome shotgun (WGS) entry which is preliminary data.</text>
</comment>
<gene>
    <name evidence="1" type="ORF">NPIL_54191</name>
</gene>
<reference evidence="1" key="1">
    <citation type="submission" date="2020-08" db="EMBL/GenBank/DDBJ databases">
        <title>Multicomponent nature underlies the extraordinary mechanical properties of spider dragline silk.</title>
        <authorList>
            <person name="Kono N."/>
            <person name="Nakamura H."/>
            <person name="Mori M."/>
            <person name="Yoshida Y."/>
            <person name="Ohtoshi R."/>
            <person name="Malay A.D."/>
            <person name="Moran D.A.P."/>
            <person name="Tomita M."/>
            <person name="Numata K."/>
            <person name="Arakawa K."/>
        </authorList>
    </citation>
    <scope>NUCLEOTIDE SEQUENCE</scope>
</reference>
<proteinExistence type="predicted"/>
<sequence length="118" mass="13836">MNLCPSSFSSWTPMQSPASFTADDLDDYVVSCGLSYKLKYSITVCILGHDEGRYIPVTLTSRVKSTSWVTSVLFYKVFQSSYAIKVKKRRQARYRILTYLQKVYKRKFVIFWKIRKYG</sequence>
<organism evidence="1 2">
    <name type="scientific">Nephila pilipes</name>
    <name type="common">Giant wood spider</name>
    <name type="synonym">Nephila maculata</name>
    <dbReference type="NCBI Taxonomy" id="299642"/>
    <lineage>
        <taxon>Eukaryota</taxon>
        <taxon>Metazoa</taxon>
        <taxon>Ecdysozoa</taxon>
        <taxon>Arthropoda</taxon>
        <taxon>Chelicerata</taxon>
        <taxon>Arachnida</taxon>
        <taxon>Araneae</taxon>
        <taxon>Araneomorphae</taxon>
        <taxon>Entelegynae</taxon>
        <taxon>Araneoidea</taxon>
        <taxon>Nephilidae</taxon>
        <taxon>Nephila</taxon>
    </lineage>
</organism>
<evidence type="ECO:0000313" key="2">
    <source>
        <dbReference type="Proteomes" id="UP000887013"/>
    </source>
</evidence>
<dbReference type="EMBL" id="BMAW01121868">
    <property type="protein sequence ID" value="GFT96120.1"/>
    <property type="molecule type" value="Genomic_DNA"/>
</dbReference>